<keyword evidence="2" id="KW-0732">Signal</keyword>
<dbReference type="PROSITE" id="PS51257">
    <property type="entry name" value="PROKAR_LIPOPROTEIN"/>
    <property type="match status" value="1"/>
</dbReference>
<feature type="region of interest" description="Disordered" evidence="1">
    <location>
        <begin position="50"/>
        <end position="79"/>
    </location>
</feature>
<protein>
    <submittedName>
        <fullName evidence="3">Leucine-rich repeat protein</fullName>
    </submittedName>
</protein>
<dbReference type="Proteomes" id="UP001168575">
    <property type="component" value="Unassembled WGS sequence"/>
</dbReference>
<dbReference type="Gene3D" id="3.40.50.12090">
    <property type="match status" value="1"/>
</dbReference>
<reference evidence="3" key="1">
    <citation type="submission" date="2023-07" db="EMBL/GenBank/DDBJ databases">
        <title>Between Cages and Wild: Unraveling the Impact of Captivity on Animal Microbiomes and Antimicrobial Resistance.</title>
        <authorList>
            <person name="Schmartz G.P."/>
            <person name="Rehner J."/>
            <person name="Schuff M.J."/>
            <person name="Becker S.L."/>
            <person name="Kravczyk M."/>
            <person name="Gurevich A."/>
            <person name="Francke R."/>
            <person name="Mueller R."/>
            <person name="Keller V."/>
            <person name="Keller A."/>
        </authorList>
    </citation>
    <scope>NUCLEOTIDE SEQUENCE</scope>
    <source>
        <strain evidence="3">S12M_St_49</strain>
    </source>
</reference>
<name>A0AA43UB81_9ACTN</name>
<evidence type="ECO:0000313" key="4">
    <source>
        <dbReference type="Proteomes" id="UP001168575"/>
    </source>
</evidence>
<dbReference type="EMBL" id="JAUMVS010000057">
    <property type="protein sequence ID" value="MDO4841859.1"/>
    <property type="molecule type" value="Genomic_DNA"/>
</dbReference>
<feature type="chain" id="PRO_5041426343" evidence="2">
    <location>
        <begin position="33"/>
        <end position="1567"/>
    </location>
</feature>
<dbReference type="Gene3D" id="3.80.10.10">
    <property type="entry name" value="Ribonuclease Inhibitor"/>
    <property type="match status" value="7"/>
</dbReference>
<dbReference type="InterPro" id="IPR032675">
    <property type="entry name" value="LRR_dom_sf"/>
</dbReference>
<proteinExistence type="predicted"/>
<feature type="compositionally biased region" description="Low complexity" evidence="1">
    <location>
        <begin position="50"/>
        <end position="71"/>
    </location>
</feature>
<organism evidence="3 4">
    <name type="scientific">Phoenicibacter congonensis</name>
    <dbReference type="NCBI Taxonomy" id="1944646"/>
    <lineage>
        <taxon>Bacteria</taxon>
        <taxon>Bacillati</taxon>
        <taxon>Actinomycetota</taxon>
        <taxon>Coriobacteriia</taxon>
        <taxon>Eggerthellales</taxon>
        <taxon>Eggerthellaceae</taxon>
        <taxon>Phoenicibacter</taxon>
    </lineage>
</organism>
<keyword evidence="4" id="KW-1185">Reference proteome</keyword>
<feature type="signal peptide" evidence="2">
    <location>
        <begin position="1"/>
        <end position="32"/>
    </location>
</feature>
<dbReference type="InterPro" id="IPR007253">
    <property type="entry name" value="Cell_wall-bd_2"/>
</dbReference>
<accession>A0AA43UB81</accession>
<dbReference type="Pfam" id="PF04122">
    <property type="entry name" value="CW_binding_2"/>
    <property type="match status" value="3"/>
</dbReference>
<dbReference type="InterPro" id="IPR026906">
    <property type="entry name" value="LRR_5"/>
</dbReference>
<comment type="caution">
    <text evidence="3">The sequence shown here is derived from an EMBL/GenBank/DDBJ whole genome shotgun (WGS) entry which is preliminary data.</text>
</comment>
<dbReference type="PANTHER" id="PTHR45661">
    <property type="entry name" value="SURFACE ANTIGEN"/>
    <property type="match status" value="1"/>
</dbReference>
<dbReference type="Pfam" id="PF13306">
    <property type="entry name" value="LRR_5"/>
    <property type="match status" value="6"/>
</dbReference>
<gene>
    <name evidence="3" type="ORF">Q3982_04195</name>
</gene>
<evidence type="ECO:0000256" key="2">
    <source>
        <dbReference type="SAM" id="SignalP"/>
    </source>
</evidence>
<evidence type="ECO:0000313" key="3">
    <source>
        <dbReference type="EMBL" id="MDO4841859.1"/>
    </source>
</evidence>
<dbReference type="SUPFAM" id="SSF52058">
    <property type="entry name" value="L domain-like"/>
    <property type="match status" value="3"/>
</dbReference>
<sequence>MLTSRWPKLLSSFVSFALAFSMIACFPSVSFAEEETDATTDEQLAQLVNESNGGDSSLSNDSESSASVSPDESGDLENDSDVATLESFSSSIWEYSDFTYSWVNELTGTAAEESGYKLHGCDYSRQFYINGRVITGLSSDGREKIVGGNYDLVLPRTDGEGNTIVAIGPSAFKGCGLTSVEFPKDMKVSYVDETTKYVSRRGNFMIMESAFANNNLTEVNLPDGVIACLANSFQGNQIKTVKFPRTIWWIENQAFAKNQISEVVFPTTTDFQLEMHGMAFASNQITKVRLPDFTAVVNKNVFAFNPGMEAVSDACPNENIKKYGVVYMYTDNLNLQNLDRINTTDRTTDSQKSWCQALVSKVGAYTSDVQWLSSDFTYEDLENYRVKITGLSESGIAKRKVNPDLAFPDTDTRGYYVTEIAGTTNSDDYDGGVFATSDEKLNSVSLPTKVTKVGDNAFRSAGLKEVALDNALESIGAVAFQQNQLESIVMPDSIKELGTGCFASNASLETIDFSQSLTSIPDSAFGCSDAKNYMTNLTSISIPESVTTIGKRAFSGNNFHEINIPKNVTSIGEYAFSTKNYLSNECTLTLPDGLTTIGDNAFRNKVIKEVSLPTSVKALAKNTFRKEYSDSTAVVVTTVYVTSEAQLNDSVNFPKSSYHQLVFDATAAWKASDFTFADESTTSVASDDTATLADASAARRVVTGLSDAGKTKAETLKTLMIPDVDESGNQVSAVGNAAFKGYGFTSVGFAQGLTELTIGDEAFANNSLEAIALPECVTSIGASSFENNKIATLSLPSKINDIPARAFAGNSFEELTIPSTVLSIGANAFSNLNGGDSYLSKLTFSDGLTSIAEYAFAGISAKSVEIPSTLSTLSELAFGDTSSDPLSLTTCNSDIAEGKTSVPVTGKNFVISYNKLATSGWASDDFTYDGATLTGFSAAGKEKRETLHTLVLPDAAPDGTVITAIDGYVEPTKDQGTVTDEGNPVFGVPEYEVSFGSSDTGNVISPNGLDSVVLPSNLQTIGAMAFRYNNLTEVSLPETLTSIGEMAFKGNKLKSISIPDSVTSCGAGCFSNNNITEASLSKNMPVIPEGFMSMNIRMESITLPDCVTTIGQTAFAGARLTQLTIPKNVTYIGRKAFHLHHLSSLTIPGNVKTIEENAFEGTFKAQTLSSLTIEEGVESIGNGAFKEGLLTEVSLPPSVTTFGSKVFENNTGIDPDNADHRVRVLVTSDAQMDLADESDSTVLLERVARKNDIQRLWGDDCYGTNLETLKRDVAENGKPAGVIVCCTGHYIDSLSAAALSGLLDYPILLVDGTGSSMNSKAREAFNLLSDNGSEKLEVILLGGKFAISDGIQAELNEYDSDGASERIYGDDGYQTNQAVYDYGLNRGGWTSDEVLVATGSSFHDALGAGSYAASKATFILLANPWGDNSEMFARAANHSEATILGGQFAISYDTENSLKEAGLTTQRFAGDDAYATNIQFVNYAVSAGMNINGAGFSTGRDYYDALGSSHILGKSNSVMFLVALEESYNQAVYSIVGNDTSFTSGKIFGGTAVVTETTEEKLSYESL</sequence>
<dbReference type="PANTHER" id="PTHR45661:SF3">
    <property type="entry name" value="IG-LIKE DOMAIN-CONTAINING PROTEIN"/>
    <property type="match status" value="1"/>
</dbReference>
<evidence type="ECO:0000256" key="1">
    <source>
        <dbReference type="SAM" id="MobiDB-lite"/>
    </source>
</evidence>
<dbReference type="InterPro" id="IPR053139">
    <property type="entry name" value="Surface_bspA-like"/>
</dbReference>